<dbReference type="AlphaFoldDB" id="A0AA94KPN6"/>
<sequence>MYAAIVHQTNLPPRYASFAMPEARQDECLITVNAAAISHVVKSRASGQHYSFDGTLPFVPGIDGVGTRPDGQRVWFAFPRSPWGSMAEFAPVAEQHCIPLADELDSISAAAMANPGMSAWAALVTRAGLRRGETVLINGATGSAGQLAVQIARYLGAGKIIVTGRNAAVLHSLGADYTINLTDESDALRQQFARAFATPVDVVVDYLWGSSAELILTAAAKAKSPTRFVQVGALSGQDICLSGAWLRAAPIQMMGSGIGSLSLPQLLQATAEMFAVAVPAQLRIATTPAPLSDVETAWQRDDSQKRTVFVIS</sequence>
<dbReference type="PANTHER" id="PTHR43677:SF11">
    <property type="entry name" value="ZINC-CONTAINING ALCOHOL DEHYDROGENASE"/>
    <property type="match status" value="1"/>
</dbReference>
<proteinExistence type="predicted"/>
<evidence type="ECO:0000313" key="2">
    <source>
        <dbReference type="EMBL" id="ANI82803.1"/>
    </source>
</evidence>
<feature type="domain" description="Enoyl reductase (ER)" evidence="1">
    <location>
        <begin position="8"/>
        <end position="310"/>
    </location>
</feature>
<dbReference type="Pfam" id="PF00107">
    <property type="entry name" value="ADH_zinc_N"/>
    <property type="match status" value="1"/>
</dbReference>
<dbReference type="InterPro" id="IPR020843">
    <property type="entry name" value="ER"/>
</dbReference>
<dbReference type="KEGG" id="kor:AWR26_11795"/>
<dbReference type="Proteomes" id="UP000182314">
    <property type="component" value="Unassembled WGS sequence"/>
</dbReference>
<reference evidence="3 5" key="1">
    <citation type="submission" date="2016-10" db="EMBL/GenBank/DDBJ databases">
        <authorList>
            <person name="Varghese N."/>
            <person name="Submissions S."/>
        </authorList>
    </citation>
    <scope>NUCLEOTIDE SEQUENCE [LARGE SCALE GENOMIC DNA]</scope>
    <source>
        <strain evidence="3 5">CGMCC 1.7012</strain>
    </source>
</reference>
<keyword evidence="4" id="KW-1185">Reference proteome</keyword>
<gene>
    <name evidence="2" type="ORF">AWR26_11795</name>
    <name evidence="3" type="ORF">SAMN05216286_1909</name>
</gene>
<accession>A0AA94KPN6</accession>
<dbReference type="InterPro" id="IPR011032">
    <property type="entry name" value="GroES-like_sf"/>
</dbReference>
<evidence type="ECO:0000313" key="3">
    <source>
        <dbReference type="EMBL" id="SFC20067.1"/>
    </source>
</evidence>
<dbReference type="InterPro" id="IPR036291">
    <property type="entry name" value="NAD(P)-bd_dom_sf"/>
</dbReference>
<dbReference type="Gene3D" id="3.40.50.720">
    <property type="entry name" value="NAD(P)-binding Rossmann-like Domain"/>
    <property type="match status" value="1"/>
</dbReference>
<dbReference type="EMBL" id="FOKO01000002">
    <property type="protein sequence ID" value="SFC20067.1"/>
    <property type="molecule type" value="Genomic_DNA"/>
</dbReference>
<dbReference type="EMBL" id="CP014007">
    <property type="protein sequence ID" value="ANI82803.1"/>
    <property type="molecule type" value="Genomic_DNA"/>
</dbReference>
<dbReference type="SUPFAM" id="SSF51735">
    <property type="entry name" value="NAD(P)-binding Rossmann-fold domains"/>
    <property type="match status" value="1"/>
</dbReference>
<evidence type="ECO:0000259" key="1">
    <source>
        <dbReference type="SMART" id="SM00829"/>
    </source>
</evidence>
<name>A0AA94KPN6_9ENTR</name>
<protein>
    <submittedName>
        <fullName evidence="3">NADPH:quinone reductase</fullName>
    </submittedName>
    <submittedName>
        <fullName evidence="2">Zinc-binding alcohol dehydrogenase family protein</fullName>
    </submittedName>
</protein>
<dbReference type="Proteomes" id="UP000078227">
    <property type="component" value="Chromosome"/>
</dbReference>
<dbReference type="SMART" id="SM00829">
    <property type="entry name" value="PKS_ER"/>
    <property type="match status" value="1"/>
</dbReference>
<evidence type="ECO:0000313" key="5">
    <source>
        <dbReference type="Proteomes" id="UP000182314"/>
    </source>
</evidence>
<evidence type="ECO:0000313" key="4">
    <source>
        <dbReference type="Proteomes" id="UP000078227"/>
    </source>
</evidence>
<dbReference type="RefSeq" id="WP_064566045.1">
    <property type="nucleotide sequence ID" value="NZ_CP014007.2"/>
</dbReference>
<dbReference type="GO" id="GO:0016491">
    <property type="term" value="F:oxidoreductase activity"/>
    <property type="evidence" value="ECO:0007669"/>
    <property type="project" value="InterPro"/>
</dbReference>
<dbReference type="InterPro" id="IPR051397">
    <property type="entry name" value="Zn-ADH-like_protein"/>
</dbReference>
<organism evidence="3 5">
    <name type="scientific">Kosakonia oryzae</name>
    <dbReference type="NCBI Taxonomy" id="497725"/>
    <lineage>
        <taxon>Bacteria</taxon>
        <taxon>Pseudomonadati</taxon>
        <taxon>Pseudomonadota</taxon>
        <taxon>Gammaproteobacteria</taxon>
        <taxon>Enterobacterales</taxon>
        <taxon>Enterobacteriaceae</taxon>
        <taxon>Kosakonia</taxon>
    </lineage>
</organism>
<dbReference type="SUPFAM" id="SSF50129">
    <property type="entry name" value="GroES-like"/>
    <property type="match status" value="1"/>
</dbReference>
<dbReference type="Gene3D" id="3.90.180.10">
    <property type="entry name" value="Medium-chain alcohol dehydrogenases, catalytic domain"/>
    <property type="match status" value="1"/>
</dbReference>
<dbReference type="PANTHER" id="PTHR43677">
    <property type="entry name" value="SHORT-CHAIN DEHYDROGENASE/REDUCTASE"/>
    <property type="match status" value="1"/>
</dbReference>
<reference evidence="2 4" key="2">
    <citation type="submission" date="2021-03" db="EMBL/GenBank/DDBJ databases">
        <authorList>
            <person name="Li Y."/>
            <person name="Li S."/>
            <person name="Chen M."/>
            <person name="Peng G."/>
            <person name="Tan Z."/>
            <person name="An Q."/>
        </authorList>
    </citation>
    <scope>NUCLEOTIDE SEQUENCE [LARGE SCALE GENOMIC DNA]</scope>
    <source>
        <strain evidence="2 4">Ola 51</strain>
    </source>
</reference>
<dbReference type="InterPro" id="IPR013149">
    <property type="entry name" value="ADH-like_C"/>
</dbReference>